<reference evidence="1" key="1">
    <citation type="submission" date="2022-11" db="EMBL/GenBank/DDBJ databases">
        <authorList>
            <person name="Hyden B.L."/>
            <person name="Feng K."/>
            <person name="Yates T."/>
            <person name="Jawdy S."/>
            <person name="Smart L.B."/>
            <person name="Muchero W."/>
        </authorList>
    </citation>
    <scope>NUCLEOTIDE SEQUENCE</scope>
    <source>
        <tissue evidence="1">Shoot tip</tissue>
    </source>
</reference>
<protein>
    <submittedName>
        <fullName evidence="1">Uncharacterized protein</fullName>
    </submittedName>
</protein>
<organism evidence="1 2">
    <name type="scientific">Salix purpurea</name>
    <name type="common">Purple osier willow</name>
    <dbReference type="NCBI Taxonomy" id="77065"/>
    <lineage>
        <taxon>Eukaryota</taxon>
        <taxon>Viridiplantae</taxon>
        <taxon>Streptophyta</taxon>
        <taxon>Embryophyta</taxon>
        <taxon>Tracheophyta</taxon>
        <taxon>Spermatophyta</taxon>
        <taxon>Magnoliopsida</taxon>
        <taxon>eudicotyledons</taxon>
        <taxon>Gunneridae</taxon>
        <taxon>Pentapetalae</taxon>
        <taxon>rosids</taxon>
        <taxon>fabids</taxon>
        <taxon>Malpighiales</taxon>
        <taxon>Salicaceae</taxon>
        <taxon>Saliceae</taxon>
        <taxon>Salix</taxon>
    </lineage>
</organism>
<comment type="caution">
    <text evidence="1">The sequence shown here is derived from an EMBL/GenBank/DDBJ whole genome shotgun (WGS) entry which is preliminary data.</text>
</comment>
<dbReference type="Proteomes" id="UP001151532">
    <property type="component" value="Chromosome 16"/>
</dbReference>
<dbReference type="AlphaFoldDB" id="A0A9Q1A1L6"/>
<keyword evidence="2" id="KW-1185">Reference proteome</keyword>
<name>A0A9Q1A1L6_SALPP</name>
<sequence length="133" mass="15174">MECFAVGSSLRRIFCRETLEGGIYRHADEPKAKNKNSEIDSNKHACMNMGQIFGFRLKVKEMDKEALVGEMKKTKERGCNEREHRMQIMTVLRSCQTQDESPNRNMSIAIKEHKLRHLYSFPVPAAAAAADSL</sequence>
<gene>
    <name evidence="1" type="ORF">OIU79_027558</name>
</gene>
<accession>A0A9Q1A1L6</accession>
<evidence type="ECO:0000313" key="1">
    <source>
        <dbReference type="EMBL" id="KAJ6754965.1"/>
    </source>
</evidence>
<reference evidence="1" key="2">
    <citation type="journal article" date="2023" name="Int. J. Mol. Sci.">
        <title>De Novo Assembly and Annotation of 11 Diverse Shrub Willow (Salix) Genomes Reveals Novel Gene Organization in Sex-Linked Regions.</title>
        <authorList>
            <person name="Hyden B."/>
            <person name="Feng K."/>
            <person name="Yates T.B."/>
            <person name="Jawdy S."/>
            <person name="Cereghino C."/>
            <person name="Smart L.B."/>
            <person name="Muchero W."/>
        </authorList>
    </citation>
    <scope>NUCLEOTIDE SEQUENCE</scope>
    <source>
        <tissue evidence="1">Shoot tip</tissue>
    </source>
</reference>
<dbReference type="EMBL" id="JAPFFK010000007">
    <property type="protein sequence ID" value="KAJ6754965.1"/>
    <property type="molecule type" value="Genomic_DNA"/>
</dbReference>
<evidence type="ECO:0000313" key="2">
    <source>
        <dbReference type="Proteomes" id="UP001151532"/>
    </source>
</evidence>
<proteinExistence type="predicted"/>